<sequence>MTVIHNLMNLVAAPVSFGALLLFLPPFYVYKFIISALNTLFSERMANKVVLVTGASSGIGEHIAYQYAKKRACLALVARRENRLREVAERARSLGSPDVLVLPADVAKSDDCKRFVEETVEHFGRLDHLVNNAGIGALCLFEEAPDLSNFAPVMDVNFWGAIYPTYFAIPHLKKSRGRVVVNASAAGWNPLPRFGFYNASKAAIISFYETLRMELGPYIKITIATPGWTESEMTQGKFVSKEGEIIIDQEMRDVQVGVFPVGYAEGCARAVVNGACRGQRMVTQPAWFKVLFLYRVFCPEVLDWCYRLMYVTSPGTSQKSALSKKILDVTGAKKVLYPGSIQEETPAKTE</sequence>
<keyword evidence="6" id="KW-1185">Reference proteome</keyword>
<comment type="similarity">
    <text evidence="2 4">Belongs to the short-chain dehydrogenases/reductases (SDR) family.</text>
</comment>
<evidence type="ECO:0000256" key="3">
    <source>
        <dbReference type="ARBA" id="ARBA00023002"/>
    </source>
</evidence>
<dbReference type="GO" id="GO:0005829">
    <property type="term" value="C:cytosol"/>
    <property type="evidence" value="ECO:0007669"/>
    <property type="project" value="TreeGrafter"/>
</dbReference>
<dbReference type="InterPro" id="IPR002347">
    <property type="entry name" value="SDR_fam"/>
</dbReference>
<organism evidence="5 6">
    <name type="scientific">Aristolochia fimbriata</name>
    <name type="common">White veined hardy Dutchman's pipe vine</name>
    <dbReference type="NCBI Taxonomy" id="158543"/>
    <lineage>
        <taxon>Eukaryota</taxon>
        <taxon>Viridiplantae</taxon>
        <taxon>Streptophyta</taxon>
        <taxon>Embryophyta</taxon>
        <taxon>Tracheophyta</taxon>
        <taxon>Spermatophyta</taxon>
        <taxon>Magnoliopsida</taxon>
        <taxon>Magnoliidae</taxon>
        <taxon>Piperales</taxon>
        <taxon>Aristolochiaceae</taxon>
        <taxon>Aristolochia</taxon>
    </lineage>
</organism>
<dbReference type="GO" id="GO:0016491">
    <property type="term" value="F:oxidoreductase activity"/>
    <property type="evidence" value="ECO:0007669"/>
    <property type="project" value="UniProtKB-KW"/>
</dbReference>
<dbReference type="AlphaFoldDB" id="A0AAV7EDS3"/>
<dbReference type="Pfam" id="PF00106">
    <property type="entry name" value="adh_short"/>
    <property type="match status" value="1"/>
</dbReference>
<reference evidence="5 6" key="1">
    <citation type="submission" date="2021-07" db="EMBL/GenBank/DDBJ databases">
        <title>The Aristolochia fimbriata genome: insights into angiosperm evolution, floral development and chemical biosynthesis.</title>
        <authorList>
            <person name="Jiao Y."/>
        </authorList>
    </citation>
    <scope>NUCLEOTIDE SEQUENCE [LARGE SCALE GENOMIC DNA]</scope>
    <source>
        <strain evidence="5">IBCAS-2021</strain>
        <tissue evidence="5">Leaf</tissue>
    </source>
</reference>
<dbReference type="InterPro" id="IPR036291">
    <property type="entry name" value="NAD(P)-bd_dom_sf"/>
</dbReference>
<dbReference type="GO" id="GO:0016020">
    <property type="term" value="C:membrane"/>
    <property type="evidence" value="ECO:0007669"/>
    <property type="project" value="UniProtKB-SubCell"/>
</dbReference>
<evidence type="ECO:0000256" key="1">
    <source>
        <dbReference type="ARBA" id="ARBA00004606"/>
    </source>
</evidence>
<dbReference type="PRINTS" id="PR00081">
    <property type="entry name" value="GDHRDH"/>
</dbReference>
<evidence type="ECO:0000256" key="4">
    <source>
        <dbReference type="RuleBase" id="RU000363"/>
    </source>
</evidence>
<protein>
    <submittedName>
        <fullName evidence="5">Uncharacterized protein</fullName>
    </submittedName>
</protein>
<dbReference type="PANTHER" id="PTHR43391:SF89">
    <property type="entry name" value="11-BETA-HYDROXYSTEROID DEHYDROGENASE 1A-RELATED"/>
    <property type="match status" value="1"/>
</dbReference>
<keyword evidence="3" id="KW-0560">Oxidoreductase</keyword>
<evidence type="ECO:0000313" key="5">
    <source>
        <dbReference type="EMBL" id="KAG9445906.1"/>
    </source>
</evidence>
<dbReference type="Gene3D" id="3.40.50.720">
    <property type="entry name" value="NAD(P)-binding Rossmann-like Domain"/>
    <property type="match status" value="1"/>
</dbReference>
<dbReference type="NCBIfam" id="NF004825">
    <property type="entry name" value="PRK06181.1"/>
    <property type="match status" value="1"/>
</dbReference>
<evidence type="ECO:0000313" key="6">
    <source>
        <dbReference type="Proteomes" id="UP000825729"/>
    </source>
</evidence>
<dbReference type="Proteomes" id="UP000825729">
    <property type="component" value="Unassembled WGS sequence"/>
</dbReference>
<name>A0AAV7EDS3_ARIFI</name>
<dbReference type="PROSITE" id="PS00061">
    <property type="entry name" value="ADH_SHORT"/>
    <property type="match status" value="1"/>
</dbReference>
<dbReference type="InterPro" id="IPR020904">
    <property type="entry name" value="Sc_DH/Rdtase_CS"/>
</dbReference>
<proteinExistence type="inferred from homology"/>
<accession>A0AAV7EDS3</accession>
<dbReference type="PRINTS" id="PR00080">
    <property type="entry name" value="SDRFAMILY"/>
</dbReference>
<comment type="subcellular location">
    <subcellularLocation>
        <location evidence="1">Membrane</location>
        <topology evidence="1">Single-pass type II membrane protein</topology>
    </subcellularLocation>
</comment>
<dbReference type="PANTHER" id="PTHR43391">
    <property type="entry name" value="RETINOL DEHYDROGENASE-RELATED"/>
    <property type="match status" value="1"/>
</dbReference>
<comment type="caution">
    <text evidence="5">The sequence shown here is derived from an EMBL/GenBank/DDBJ whole genome shotgun (WGS) entry which is preliminary data.</text>
</comment>
<dbReference type="EMBL" id="JAINDJ010000005">
    <property type="protein sequence ID" value="KAG9445906.1"/>
    <property type="molecule type" value="Genomic_DNA"/>
</dbReference>
<gene>
    <name evidence="5" type="ORF">H6P81_012034</name>
</gene>
<dbReference type="SUPFAM" id="SSF51735">
    <property type="entry name" value="NAD(P)-binding Rossmann-fold domains"/>
    <property type="match status" value="1"/>
</dbReference>
<evidence type="ECO:0000256" key="2">
    <source>
        <dbReference type="ARBA" id="ARBA00006484"/>
    </source>
</evidence>